<dbReference type="EMBL" id="SJPS01000002">
    <property type="protein sequence ID" value="TWU28053.1"/>
    <property type="molecule type" value="Genomic_DNA"/>
</dbReference>
<evidence type="ECO:0000313" key="1">
    <source>
        <dbReference type="EMBL" id="TWU28053.1"/>
    </source>
</evidence>
<proteinExistence type="predicted"/>
<comment type="caution">
    <text evidence="1">The sequence shown here is derived from an EMBL/GenBank/DDBJ whole genome shotgun (WGS) entry which is preliminary data.</text>
</comment>
<dbReference type="OrthoDB" id="279009at2"/>
<name>A0A5C6CSY3_9BACT</name>
<dbReference type="RefSeq" id="WP_146449118.1">
    <property type="nucleotide sequence ID" value="NZ_SJPS01000002.1"/>
</dbReference>
<protein>
    <recommendedName>
        <fullName evidence="3">Type II secretion system protein I</fullName>
    </recommendedName>
</protein>
<dbReference type="AlphaFoldDB" id="A0A5C6CSY3"/>
<organism evidence="1 2">
    <name type="scientific">Bythopirellula polymerisocia</name>
    <dbReference type="NCBI Taxonomy" id="2528003"/>
    <lineage>
        <taxon>Bacteria</taxon>
        <taxon>Pseudomonadati</taxon>
        <taxon>Planctomycetota</taxon>
        <taxon>Planctomycetia</taxon>
        <taxon>Pirellulales</taxon>
        <taxon>Lacipirellulaceae</taxon>
        <taxon>Bythopirellula</taxon>
    </lineage>
</organism>
<reference evidence="1 2" key="1">
    <citation type="submission" date="2019-02" db="EMBL/GenBank/DDBJ databases">
        <title>Deep-cultivation of Planctomycetes and their phenomic and genomic characterization uncovers novel biology.</title>
        <authorList>
            <person name="Wiegand S."/>
            <person name="Jogler M."/>
            <person name="Boedeker C."/>
            <person name="Pinto D."/>
            <person name="Vollmers J."/>
            <person name="Rivas-Marin E."/>
            <person name="Kohn T."/>
            <person name="Peeters S.H."/>
            <person name="Heuer A."/>
            <person name="Rast P."/>
            <person name="Oberbeckmann S."/>
            <person name="Bunk B."/>
            <person name="Jeske O."/>
            <person name="Meyerdierks A."/>
            <person name="Storesund J.E."/>
            <person name="Kallscheuer N."/>
            <person name="Luecker S."/>
            <person name="Lage O.M."/>
            <person name="Pohl T."/>
            <person name="Merkel B.J."/>
            <person name="Hornburger P."/>
            <person name="Mueller R.-W."/>
            <person name="Bruemmer F."/>
            <person name="Labrenz M."/>
            <person name="Spormann A.M."/>
            <person name="Op Den Camp H."/>
            <person name="Overmann J."/>
            <person name="Amann R."/>
            <person name="Jetten M.S.M."/>
            <person name="Mascher T."/>
            <person name="Medema M.H."/>
            <person name="Devos D.P."/>
            <person name="Kaster A.-K."/>
            <person name="Ovreas L."/>
            <person name="Rohde M."/>
            <person name="Galperin M.Y."/>
            <person name="Jogler C."/>
        </authorList>
    </citation>
    <scope>NUCLEOTIDE SEQUENCE [LARGE SCALE GENOMIC DNA]</scope>
    <source>
        <strain evidence="1 2">Pla144</strain>
    </source>
</reference>
<gene>
    <name evidence="1" type="ORF">Pla144_13400</name>
</gene>
<keyword evidence="2" id="KW-1185">Reference proteome</keyword>
<dbReference type="Proteomes" id="UP000318437">
    <property type="component" value="Unassembled WGS sequence"/>
</dbReference>
<sequence>MSVIFRKRRILRSGCQGAILICVLACLVIITSMVTATIRSALRSHLEVRQQRNLRQAELILEAGILRARQQVLADPDYKGEVWQLAVDTIPGTDSATIEIATQPAVEARQINVTARLGEDSHRRIQRTYTFTFDPTYASNKE</sequence>
<evidence type="ECO:0000313" key="2">
    <source>
        <dbReference type="Proteomes" id="UP000318437"/>
    </source>
</evidence>
<evidence type="ECO:0008006" key="3">
    <source>
        <dbReference type="Google" id="ProtNLM"/>
    </source>
</evidence>
<accession>A0A5C6CSY3</accession>